<dbReference type="OrthoDB" id="10298712at2759"/>
<reference evidence="1" key="1">
    <citation type="submission" date="2021-01" db="EMBL/GenBank/DDBJ databases">
        <authorList>
            <consortium name="Genoscope - CEA"/>
            <person name="William W."/>
        </authorList>
    </citation>
    <scope>NUCLEOTIDE SEQUENCE</scope>
</reference>
<sequence>MNKEQLIRQISKIIKTKIVDRQGQNIYELEAKMGKFKVIGIQTNDYLESIKGMEQLDSNNLRYQFESKIDLKQYNNAYDYFKQKENQVFVKRIDFVLDKQQRNSFQIINNQVSGILIEKQRSQKEHIDIVDNKIQFRISLNQEKILSTNLKELLDQMSNRKKYANFIRLKQTLLVKENYFEFALSNVGSLKKYSDLDFQKILDQISASQSSNIQKNLEQIFKEQNLRDYELEIELEQIQDLNDEQIQNLSKSFLNQIYTLWSVINFKQNEDVQSEKKTKIE</sequence>
<dbReference type="OMA" id="HIDIVDN"/>
<dbReference type="Proteomes" id="UP000683925">
    <property type="component" value="Unassembled WGS sequence"/>
</dbReference>
<organism evidence="1 2">
    <name type="scientific">Paramecium octaurelia</name>
    <dbReference type="NCBI Taxonomy" id="43137"/>
    <lineage>
        <taxon>Eukaryota</taxon>
        <taxon>Sar</taxon>
        <taxon>Alveolata</taxon>
        <taxon>Ciliophora</taxon>
        <taxon>Intramacronucleata</taxon>
        <taxon>Oligohymenophorea</taxon>
        <taxon>Peniculida</taxon>
        <taxon>Parameciidae</taxon>
        <taxon>Paramecium</taxon>
    </lineage>
</organism>
<evidence type="ECO:0000313" key="2">
    <source>
        <dbReference type="Proteomes" id="UP000683925"/>
    </source>
</evidence>
<dbReference type="EMBL" id="CAJJDP010000038">
    <property type="protein sequence ID" value="CAD8160616.1"/>
    <property type="molecule type" value="Genomic_DNA"/>
</dbReference>
<accession>A0A8S1UDC6</accession>
<protein>
    <submittedName>
        <fullName evidence="1">Uncharacterized protein</fullName>
    </submittedName>
</protein>
<proteinExistence type="predicted"/>
<evidence type="ECO:0000313" key="1">
    <source>
        <dbReference type="EMBL" id="CAD8160616.1"/>
    </source>
</evidence>
<dbReference type="AlphaFoldDB" id="A0A8S1UDC6"/>
<gene>
    <name evidence="1" type="ORF">POCTA_138.1.T0380277</name>
</gene>
<comment type="caution">
    <text evidence="1">The sequence shown here is derived from an EMBL/GenBank/DDBJ whole genome shotgun (WGS) entry which is preliminary data.</text>
</comment>
<name>A0A8S1UDC6_PAROT</name>
<keyword evidence="2" id="KW-1185">Reference proteome</keyword>